<sequence length="116" mass="13376">MEPTQVLDNISRRPGHPGRLSAVKYMERLKKAQDFAQPAMASVQQRYEDNANKFRLQPEVFKVGDKVWLDVKNIKTPQLSKKLAWQHAKYEITAIPDALTVELNVPGNIHKRFHVD</sequence>
<dbReference type="Proteomes" id="UP000030854">
    <property type="component" value="Unassembled WGS sequence"/>
</dbReference>
<accession>A0A0B1P5A2</accession>
<evidence type="ECO:0000313" key="1">
    <source>
        <dbReference type="EMBL" id="KHJ32121.1"/>
    </source>
</evidence>
<dbReference type="HOGENOM" id="CLU_2098639_0_0_1"/>
<keyword evidence="2" id="KW-1185">Reference proteome</keyword>
<comment type="caution">
    <text evidence="1">The sequence shown here is derived from an EMBL/GenBank/DDBJ whole genome shotgun (WGS) entry which is preliminary data.</text>
</comment>
<dbReference type="EMBL" id="JNVN01002325">
    <property type="protein sequence ID" value="KHJ32121.1"/>
    <property type="molecule type" value="Genomic_DNA"/>
</dbReference>
<organism evidence="1 2">
    <name type="scientific">Uncinula necator</name>
    <name type="common">Grape powdery mildew</name>
    <dbReference type="NCBI Taxonomy" id="52586"/>
    <lineage>
        <taxon>Eukaryota</taxon>
        <taxon>Fungi</taxon>
        <taxon>Dikarya</taxon>
        <taxon>Ascomycota</taxon>
        <taxon>Pezizomycotina</taxon>
        <taxon>Leotiomycetes</taxon>
        <taxon>Erysiphales</taxon>
        <taxon>Erysiphaceae</taxon>
        <taxon>Erysiphe</taxon>
    </lineage>
</organism>
<gene>
    <name evidence="1" type="ORF">EV44_g3269</name>
</gene>
<evidence type="ECO:0000313" key="2">
    <source>
        <dbReference type="Proteomes" id="UP000030854"/>
    </source>
</evidence>
<protein>
    <submittedName>
        <fullName evidence="1">Uncharacterized protein</fullName>
    </submittedName>
</protein>
<proteinExistence type="predicted"/>
<name>A0A0B1P5A2_UNCNE</name>
<reference evidence="1 2" key="1">
    <citation type="journal article" date="2014" name="BMC Genomics">
        <title>Adaptive genomic structural variation in the grape powdery mildew pathogen, Erysiphe necator.</title>
        <authorList>
            <person name="Jones L."/>
            <person name="Riaz S."/>
            <person name="Morales-Cruz A."/>
            <person name="Amrine K.C."/>
            <person name="McGuire B."/>
            <person name="Gubler W.D."/>
            <person name="Walker M.A."/>
            <person name="Cantu D."/>
        </authorList>
    </citation>
    <scope>NUCLEOTIDE SEQUENCE [LARGE SCALE GENOMIC DNA]</scope>
    <source>
        <strain evidence="2">c</strain>
    </source>
</reference>
<dbReference type="AlphaFoldDB" id="A0A0B1P5A2"/>